<dbReference type="STRING" id="1802165.A3F94_02415"/>
<dbReference type="AlphaFoldDB" id="A0A1G2HIK6"/>
<evidence type="ECO:0000313" key="2">
    <source>
        <dbReference type="EMBL" id="OGZ62061.1"/>
    </source>
</evidence>
<sequence>MTNVLIYSTSTCHYCHMAKEFFKENHIEYSEKDVGTDMDARREMIEKTGSLGVPVIQIGEETILGFDKKWLQEKLGIK</sequence>
<accession>A0A1G2HIK6</accession>
<proteinExistence type="predicted"/>
<dbReference type="Gene3D" id="3.40.30.10">
    <property type="entry name" value="Glutaredoxin"/>
    <property type="match status" value="1"/>
</dbReference>
<dbReference type="PANTHER" id="PTHR34386">
    <property type="entry name" value="GLUTAREDOXIN"/>
    <property type="match status" value="1"/>
</dbReference>
<organism evidence="2 3">
    <name type="scientific">Candidatus Spechtbacteria bacterium RIFCSPLOWO2_12_FULL_38_22</name>
    <dbReference type="NCBI Taxonomy" id="1802165"/>
    <lineage>
        <taxon>Bacteria</taxon>
        <taxon>Candidatus Spechtiibacteriota</taxon>
    </lineage>
</organism>
<dbReference type="PROSITE" id="PS51354">
    <property type="entry name" value="GLUTAREDOXIN_2"/>
    <property type="match status" value="1"/>
</dbReference>
<dbReference type="InterPro" id="IPR002109">
    <property type="entry name" value="Glutaredoxin"/>
</dbReference>
<dbReference type="EMBL" id="MHOK01000009">
    <property type="protein sequence ID" value="OGZ62061.1"/>
    <property type="molecule type" value="Genomic_DNA"/>
</dbReference>
<dbReference type="InterPro" id="IPR051548">
    <property type="entry name" value="Grx-like_ET"/>
</dbReference>
<dbReference type="CDD" id="cd02976">
    <property type="entry name" value="NrdH"/>
    <property type="match status" value="1"/>
</dbReference>
<dbReference type="GO" id="GO:0009055">
    <property type="term" value="F:electron transfer activity"/>
    <property type="evidence" value="ECO:0007669"/>
    <property type="project" value="TreeGrafter"/>
</dbReference>
<dbReference type="Pfam" id="PF00462">
    <property type="entry name" value="Glutaredoxin"/>
    <property type="match status" value="1"/>
</dbReference>
<protein>
    <submittedName>
        <fullName evidence="2">NrdH-redoxin</fullName>
    </submittedName>
</protein>
<evidence type="ECO:0000313" key="3">
    <source>
        <dbReference type="Proteomes" id="UP000176770"/>
    </source>
</evidence>
<feature type="domain" description="Glutaredoxin" evidence="1">
    <location>
        <begin position="4"/>
        <end position="62"/>
    </location>
</feature>
<dbReference type="InterPro" id="IPR036249">
    <property type="entry name" value="Thioredoxin-like_sf"/>
</dbReference>
<gene>
    <name evidence="2" type="ORF">A3F94_02415</name>
</gene>
<comment type="caution">
    <text evidence="2">The sequence shown here is derived from an EMBL/GenBank/DDBJ whole genome shotgun (WGS) entry which is preliminary data.</text>
</comment>
<dbReference type="Proteomes" id="UP000176770">
    <property type="component" value="Unassembled WGS sequence"/>
</dbReference>
<dbReference type="PANTHER" id="PTHR34386:SF1">
    <property type="entry name" value="GLUTAREDOXIN-LIKE PROTEIN NRDH"/>
    <property type="match status" value="1"/>
</dbReference>
<dbReference type="GO" id="GO:0045454">
    <property type="term" value="P:cell redox homeostasis"/>
    <property type="evidence" value="ECO:0007669"/>
    <property type="project" value="TreeGrafter"/>
</dbReference>
<evidence type="ECO:0000259" key="1">
    <source>
        <dbReference type="Pfam" id="PF00462"/>
    </source>
</evidence>
<name>A0A1G2HIK6_9BACT</name>
<dbReference type="SUPFAM" id="SSF52833">
    <property type="entry name" value="Thioredoxin-like"/>
    <property type="match status" value="1"/>
</dbReference>
<reference evidence="2 3" key="1">
    <citation type="journal article" date="2016" name="Nat. Commun.">
        <title>Thousands of microbial genomes shed light on interconnected biogeochemical processes in an aquifer system.</title>
        <authorList>
            <person name="Anantharaman K."/>
            <person name="Brown C.T."/>
            <person name="Hug L.A."/>
            <person name="Sharon I."/>
            <person name="Castelle C.J."/>
            <person name="Probst A.J."/>
            <person name="Thomas B.C."/>
            <person name="Singh A."/>
            <person name="Wilkins M.J."/>
            <person name="Karaoz U."/>
            <person name="Brodie E.L."/>
            <person name="Williams K.H."/>
            <person name="Hubbard S.S."/>
            <person name="Banfield J.F."/>
        </authorList>
    </citation>
    <scope>NUCLEOTIDE SEQUENCE [LARGE SCALE GENOMIC DNA]</scope>
</reference>